<feature type="compositionally biased region" description="Polar residues" evidence="3">
    <location>
        <begin position="230"/>
        <end position="240"/>
    </location>
</feature>
<dbReference type="Gene3D" id="3.40.50.720">
    <property type="entry name" value="NAD(P)-binding Rossmann-like Domain"/>
    <property type="match status" value="1"/>
</dbReference>
<dbReference type="Pfam" id="PF00106">
    <property type="entry name" value="adh_short"/>
    <property type="match status" value="1"/>
</dbReference>
<name>A0AAU7DRF6_9BACT</name>
<evidence type="ECO:0000313" key="4">
    <source>
        <dbReference type="EMBL" id="XBH19875.1"/>
    </source>
</evidence>
<feature type="compositionally biased region" description="Basic and acidic residues" evidence="3">
    <location>
        <begin position="245"/>
        <end position="270"/>
    </location>
</feature>
<sequence length="280" mass="29289">MAGGETGRVAVITGATGGVGAAVARALSRAGYSLVLTAPSMEKLSALASQLKGPCTVIEGNLSDESLPETLLYAALDRFGRCDICFNNGALFEAGIIETVDIERLISMVRVNVEGSFRVAYVFVKHFVSEGAGHLVNVSSAVGSSSRPTAYAATQRAIEVLSDALVAELDDGDVLVTCIQPGLVKTGAHHRWEIGPEGASGAGYPLEPEDFARMVLFILEETAGGRNANQHFEQSSSAAIDQSVEESRHAVPAEPEMKGAESVEPAHEDAADAGFLQDEA</sequence>
<dbReference type="PRINTS" id="PR00081">
    <property type="entry name" value="GDHRDH"/>
</dbReference>
<feature type="region of interest" description="Disordered" evidence="3">
    <location>
        <begin position="230"/>
        <end position="280"/>
    </location>
</feature>
<evidence type="ECO:0000256" key="3">
    <source>
        <dbReference type="SAM" id="MobiDB-lite"/>
    </source>
</evidence>
<dbReference type="GO" id="GO:0016491">
    <property type="term" value="F:oxidoreductase activity"/>
    <property type="evidence" value="ECO:0007669"/>
    <property type="project" value="UniProtKB-KW"/>
</dbReference>
<dbReference type="SUPFAM" id="SSF51735">
    <property type="entry name" value="NAD(P)-binding Rossmann-fold domains"/>
    <property type="match status" value="1"/>
</dbReference>
<evidence type="ECO:0000256" key="2">
    <source>
        <dbReference type="ARBA" id="ARBA00023002"/>
    </source>
</evidence>
<dbReference type="RefSeq" id="WP_348265097.1">
    <property type="nucleotide sequence ID" value="NZ_CP121196.1"/>
</dbReference>
<keyword evidence="2" id="KW-0560">Oxidoreductase</keyword>
<proteinExistence type="inferred from homology"/>
<gene>
    <name evidence="4" type="ORF">P8935_11275</name>
</gene>
<protein>
    <submittedName>
        <fullName evidence="4">SDR family NAD(P)-dependent oxidoreductase</fullName>
    </submittedName>
</protein>
<dbReference type="CDD" id="cd05233">
    <property type="entry name" value="SDR_c"/>
    <property type="match status" value="1"/>
</dbReference>
<dbReference type="GO" id="GO:0016020">
    <property type="term" value="C:membrane"/>
    <property type="evidence" value="ECO:0007669"/>
    <property type="project" value="TreeGrafter"/>
</dbReference>
<organism evidence="4">
    <name type="scientific">Telmatobacter sp. DSM 110680</name>
    <dbReference type="NCBI Taxonomy" id="3036704"/>
    <lineage>
        <taxon>Bacteria</taxon>
        <taxon>Pseudomonadati</taxon>
        <taxon>Acidobacteriota</taxon>
        <taxon>Terriglobia</taxon>
        <taxon>Terriglobales</taxon>
        <taxon>Acidobacteriaceae</taxon>
        <taxon>Telmatobacter</taxon>
    </lineage>
</organism>
<accession>A0AAU7DRF6</accession>
<evidence type="ECO:0000256" key="1">
    <source>
        <dbReference type="ARBA" id="ARBA00006484"/>
    </source>
</evidence>
<dbReference type="InterPro" id="IPR002347">
    <property type="entry name" value="SDR_fam"/>
</dbReference>
<dbReference type="PANTHER" id="PTHR44196:SF1">
    <property type="entry name" value="DEHYDROGENASE_REDUCTASE SDR FAMILY MEMBER 7B"/>
    <property type="match status" value="1"/>
</dbReference>
<dbReference type="PANTHER" id="PTHR44196">
    <property type="entry name" value="DEHYDROGENASE/REDUCTASE SDR FAMILY MEMBER 7B"/>
    <property type="match status" value="1"/>
</dbReference>
<dbReference type="EMBL" id="CP121196">
    <property type="protein sequence ID" value="XBH19875.1"/>
    <property type="molecule type" value="Genomic_DNA"/>
</dbReference>
<dbReference type="AlphaFoldDB" id="A0AAU7DRF6"/>
<reference evidence="4" key="1">
    <citation type="submission" date="2023-03" db="EMBL/GenBank/DDBJ databases">
        <title>Edaphobacter sp.</title>
        <authorList>
            <person name="Huber K.J."/>
            <person name="Papendorf J."/>
            <person name="Pilke C."/>
            <person name="Bunk B."/>
            <person name="Sproeer C."/>
            <person name="Pester M."/>
        </authorList>
    </citation>
    <scope>NUCLEOTIDE SEQUENCE</scope>
    <source>
        <strain evidence="4">DSM 110680</strain>
    </source>
</reference>
<comment type="similarity">
    <text evidence="1">Belongs to the short-chain dehydrogenases/reductases (SDR) family.</text>
</comment>
<dbReference type="InterPro" id="IPR036291">
    <property type="entry name" value="NAD(P)-bd_dom_sf"/>
</dbReference>